<dbReference type="PRINTS" id="PR00144">
    <property type="entry name" value="DALDHYDRTASE"/>
</dbReference>
<dbReference type="AlphaFoldDB" id="A0A1H7K1P3"/>
<evidence type="ECO:0000256" key="17">
    <source>
        <dbReference type="RuleBase" id="RU004161"/>
    </source>
</evidence>
<evidence type="ECO:0000313" key="18">
    <source>
        <dbReference type="EMBL" id="SEK80738.1"/>
    </source>
</evidence>
<dbReference type="NCBIfam" id="NF006762">
    <property type="entry name" value="PRK09283.1"/>
    <property type="match status" value="1"/>
</dbReference>
<evidence type="ECO:0000256" key="12">
    <source>
        <dbReference type="PIRSR" id="PIRSR001415-1"/>
    </source>
</evidence>
<evidence type="ECO:0000256" key="5">
    <source>
        <dbReference type="ARBA" id="ARBA00012053"/>
    </source>
</evidence>
<feature type="binding site" evidence="13">
    <location>
        <position position="201"/>
    </location>
    <ligand>
        <name>5-aminolevulinate</name>
        <dbReference type="ChEBI" id="CHEBI:356416"/>
        <label>1</label>
    </ligand>
</feature>
<feature type="binding site" evidence="14">
    <location>
        <position position="116"/>
    </location>
    <ligand>
        <name>Zn(2+)</name>
        <dbReference type="ChEBI" id="CHEBI:29105"/>
        <note>catalytic</note>
    </ligand>
</feature>
<evidence type="ECO:0000256" key="7">
    <source>
        <dbReference type="ARBA" id="ARBA00023133"/>
    </source>
</evidence>
<keyword evidence="7" id="KW-0350">Heme biosynthesis</keyword>
<comment type="cofactor">
    <cofactor evidence="1">
        <name>Zn(2+)</name>
        <dbReference type="ChEBI" id="CHEBI:29105"/>
    </cofactor>
</comment>
<feature type="binding site" evidence="14">
    <location>
        <position position="126"/>
    </location>
    <ligand>
        <name>Zn(2+)</name>
        <dbReference type="ChEBI" id="CHEBI:29105"/>
        <note>catalytic</note>
    </ligand>
</feature>
<reference evidence="19" key="1">
    <citation type="submission" date="2016-10" db="EMBL/GenBank/DDBJ databases">
        <authorList>
            <person name="Varghese N."/>
        </authorList>
    </citation>
    <scope>NUCLEOTIDE SEQUENCE [LARGE SCALE GENOMIC DNA]</scope>
    <source>
        <strain evidence="19">ACV-9</strain>
    </source>
</reference>
<organism evidence="18 19">
    <name type="scientific">Pseudobutyrivibrio ruminis</name>
    <dbReference type="NCBI Taxonomy" id="46206"/>
    <lineage>
        <taxon>Bacteria</taxon>
        <taxon>Bacillati</taxon>
        <taxon>Bacillota</taxon>
        <taxon>Clostridia</taxon>
        <taxon>Lachnospirales</taxon>
        <taxon>Lachnospiraceae</taxon>
        <taxon>Pseudobutyrivibrio</taxon>
    </lineage>
</organism>
<dbReference type="FunFam" id="3.20.20.70:FF:000019">
    <property type="entry name" value="Delta-aminolevulinic acid dehydratase"/>
    <property type="match status" value="1"/>
</dbReference>
<dbReference type="InterPro" id="IPR001731">
    <property type="entry name" value="ALAD"/>
</dbReference>
<dbReference type="Pfam" id="PF00490">
    <property type="entry name" value="ALAD"/>
    <property type="match status" value="1"/>
</dbReference>
<dbReference type="PROSITE" id="PS00169">
    <property type="entry name" value="D_ALA_DEHYDRATASE"/>
    <property type="match status" value="1"/>
</dbReference>
<proteinExistence type="inferred from homology"/>
<dbReference type="GO" id="GO:0008270">
    <property type="term" value="F:zinc ion binding"/>
    <property type="evidence" value="ECO:0007669"/>
    <property type="project" value="TreeGrafter"/>
</dbReference>
<evidence type="ECO:0000256" key="13">
    <source>
        <dbReference type="PIRSR" id="PIRSR001415-2"/>
    </source>
</evidence>
<accession>A0A1H7K1P3</accession>
<evidence type="ECO:0000313" key="19">
    <source>
        <dbReference type="Proteomes" id="UP000182321"/>
    </source>
</evidence>
<dbReference type="Proteomes" id="UP000182321">
    <property type="component" value="Unassembled WGS sequence"/>
</dbReference>
<feature type="active site" description="Schiff-base intermediate with substrate" evidence="12">
    <location>
        <position position="244"/>
    </location>
</feature>
<dbReference type="CDD" id="cd00384">
    <property type="entry name" value="ALAD_PBGS"/>
    <property type="match status" value="1"/>
</dbReference>
<gene>
    <name evidence="18" type="ORF">SAMN02910377_01882</name>
</gene>
<keyword evidence="8 16" id="KW-0456">Lyase</keyword>
<keyword evidence="14" id="KW-0862">Zinc</keyword>
<keyword evidence="9 16" id="KW-0627">Porphyrin biosynthesis</keyword>
<comment type="subunit">
    <text evidence="4 16">Homooctamer.</text>
</comment>
<dbReference type="InterPro" id="IPR013785">
    <property type="entry name" value="Aldolase_TIM"/>
</dbReference>
<dbReference type="UniPathway" id="UPA00251">
    <property type="reaction ID" value="UER00318"/>
</dbReference>
<evidence type="ECO:0000256" key="9">
    <source>
        <dbReference type="ARBA" id="ARBA00023244"/>
    </source>
</evidence>
<dbReference type="GO" id="GO:0005829">
    <property type="term" value="C:cytosol"/>
    <property type="evidence" value="ECO:0007669"/>
    <property type="project" value="TreeGrafter"/>
</dbReference>
<comment type="catalytic activity">
    <reaction evidence="11 16">
        <text>2 5-aminolevulinate = porphobilinogen + 2 H2O + H(+)</text>
        <dbReference type="Rhea" id="RHEA:24064"/>
        <dbReference type="ChEBI" id="CHEBI:15377"/>
        <dbReference type="ChEBI" id="CHEBI:15378"/>
        <dbReference type="ChEBI" id="CHEBI:58126"/>
        <dbReference type="ChEBI" id="CHEBI:356416"/>
        <dbReference type="EC" id="4.2.1.24"/>
    </reaction>
</comment>
<feature type="binding site" evidence="15">
    <location>
        <position position="229"/>
    </location>
    <ligand>
        <name>Mg(2+)</name>
        <dbReference type="ChEBI" id="CHEBI:18420"/>
    </ligand>
</feature>
<evidence type="ECO:0000256" key="16">
    <source>
        <dbReference type="RuleBase" id="RU000515"/>
    </source>
</evidence>
<feature type="active site" description="Schiff-base intermediate with substrate" evidence="12">
    <location>
        <position position="191"/>
    </location>
</feature>
<evidence type="ECO:0000256" key="2">
    <source>
        <dbReference type="ARBA" id="ARBA00004694"/>
    </source>
</evidence>
<dbReference type="PIRSF" id="PIRSF001415">
    <property type="entry name" value="Porphbilin_synth"/>
    <property type="match status" value="1"/>
</dbReference>
<evidence type="ECO:0000256" key="8">
    <source>
        <dbReference type="ARBA" id="ARBA00023239"/>
    </source>
</evidence>
<evidence type="ECO:0000256" key="15">
    <source>
        <dbReference type="PIRSR" id="PIRSR001415-5"/>
    </source>
</evidence>
<evidence type="ECO:0000256" key="3">
    <source>
        <dbReference type="ARBA" id="ARBA00008055"/>
    </source>
</evidence>
<feature type="binding site" evidence="13">
    <location>
        <position position="213"/>
    </location>
    <ligand>
        <name>5-aminolevulinate</name>
        <dbReference type="ChEBI" id="CHEBI:356416"/>
        <label>1</label>
    </ligand>
</feature>
<comment type="function">
    <text evidence="10">Catalyzes an early step in the biosynthesis of tetrapyrroles. Binds two molecules of 5-aminolevulinate per subunit, each at a distinct site, and catalyzes their condensation to form porphobilinogen.</text>
</comment>
<dbReference type="RefSeq" id="WP_074791312.1">
    <property type="nucleotide sequence ID" value="NZ_FNZX01000011.1"/>
</dbReference>
<evidence type="ECO:0000256" key="4">
    <source>
        <dbReference type="ARBA" id="ARBA00011823"/>
    </source>
</evidence>
<sequence>MRRFRRLRQTKEMRSFVREHEVSVKDLIYPMFVIEGDNIKNEVTSMPGIYQYSLDRIDEELDRVKAAKIPAVLLFGIPEHKDEIGSGAYDDNGITQRCIRHIKDKYPSIIVIADVCLCEYTSHGHCGLVCEGHILNDETLPLLSKMAVSMAKAGADIVAPSDMMDGRVAAIREALDEEGFIDTPILSYSAKFASGYYGPFRDAAGSAPHFGDRKSYQMDPANGREAMREIEDDLEEGADMIIVKPALAYLDIMKEARECFDVPFITYNVSGEYSMVKAAAANGWIDEKRIVLENMIAMKRAGADRIITYHALDVAKFLEEEEA</sequence>
<dbReference type="GO" id="GO:0004655">
    <property type="term" value="F:porphobilinogen synthase activity"/>
    <property type="evidence" value="ECO:0007669"/>
    <property type="project" value="UniProtKB-EC"/>
</dbReference>
<dbReference type="EC" id="4.2.1.24" evidence="5 16"/>
<keyword evidence="15" id="KW-0460">Magnesium</keyword>
<dbReference type="Gene3D" id="3.20.20.70">
    <property type="entry name" value="Aldolase class I"/>
    <property type="match status" value="1"/>
</dbReference>
<keyword evidence="14" id="KW-0479">Metal-binding</keyword>
<dbReference type="PANTHER" id="PTHR11458:SF0">
    <property type="entry name" value="DELTA-AMINOLEVULINIC ACID DEHYDRATASE"/>
    <property type="match status" value="1"/>
</dbReference>
<evidence type="ECO:0000256" key="14">
    <source>
        <dbReference type="PIRSR" id="PIRSR001415-3"/>
    </source>
</evidence>
<name>A0A1H7K1P3_9FIRM</name>
<evidence type="ECO:0000256" key="10">
    <source>
        <dbReference type="ARBA" id="ARBA00025628"/>
    </source>
</evidence>
<feature type="binding site" evidence="13">
    <location>
        <position position="309"/>
    </location>
    <ligand>
        <name>5-aminolevulinate</name>
        <dbReference type="ChEBI" id="CHEBI:356416"/>
        <label>2</label>
    </ligand>
</feature>
<feature type="binding site" evidence="13">
    <location>
        <position position="270"/>
    </location>
    <ligand>
        <name>5-aminolevulinate</name>
        <dbReference type="ChEBI" id="CHEBI:356416"/>
        <label>2</label>
    </ligand>
</feature>
<protein>
    <recommendedName>
        <fullName evidence="6 16">Delta-aminolevulinic acid dehydratase</fullName>
        <ecNumber evidence="5 16">4.2.1.24</ecNumber>
    </recommendedName>
</protein>
<dbReference type="eggNOG" id="COG0113">
    <property type="taxonomic scope" value="Bacteria"/>
</dbReference>
<evidence type="ECO:0000256" key="6">
    <source>
        <dbReference type="ARBA" id="ARBA00020771"/>
    </source>
</evidence>
<dbReference type="PANTHER" id="PTHR11458">
    <property type="entry name" value="DELTA-AMINOLEVULINIC ACID DEHYDRATASE"/>
    <property type="match status" value="1"/>
</dbReference>
<feature type="binding site" evidence="14">
    <location>
        <position position="118"/>
    </location>
    <ligand>
        <name>Zn(2+)</name>
        <dbReference type="ChEBI" id="CHEBI:29105"/>
        <note>catalytic</note>
    </ligand>
</feature>
<dbReference type="GO" id="GO:0006782">
    <property type="term" value="P:protoporphyrinogen IX biosynthetic process"/>
    <property type="evidence" value="ECO:0007669"/>
    <property type="project" value="UniProtKB-UniPathway"/>
</dbReference>
<comment type="pathway">
    <text evidence="2">Porphyrin-containing compound metabolism; protoporphyrin-IX biosynthesis; coproporphyrinogen-III from 5-aminolevulinate: step 1/4.</text>
</comment>
<evidence type="ECO:0000256" key="1">
    <source>
        <dbReference type="ARBA" id="ARBA00001947"/>
    </source>
</evidence>
<comment type="similarity">
    <text evidence="3 17">Belongs to the ALAD family.</text>
</comment>
<dbReference type="InterPro" id="IPR030656">
    <property type="entry name" value="ALAD_AS"/>
</dbReference>
<dbReference type="SMART" id="SM01004">
    <property type="entry name" value="ALAD"/>
    <property type="match status" value="1"/>
</dbReference>
<dbReference type="SUPFAM" id="SSF51569">
    <property type="entry name" value="Aldolase"/>
    <property type="match status" value="1"/>
</dbReference>
<evidence type="ECO:0000256" key="11">
    <source>
        <dbReference type="ARBA" id="ARBA00047651"/>
    </source>
</evidence>
<keyword evidence="19" id="KW-1185">Reference proteome</keyword>
<dbReference type="EMBL" id="FNZX01000011">
    <property type="protein sequence ID" value="SEK80738.1"/>
    <property type="molecule type" value="Genomic_DNA"/>
</dbReference>